<protein>
    <submittedName>
        <fullName evidence="2">Uncharacterized protein</fullName>
    </submittedName>
</protein>
<reference evidence="2 3" key="1">
    <citation type="journal article" date="2020" name="BMC Genomics">
        <title>Intraspecific diversification of the crop wild relative Brassica cretica Lam. using demographic model selection.</title>
        <authorList>
            <person name="Kioukis A."/>
            <person name="Michalopoulou V.A."/>
            <person name="Briers L."/>
            <person name="Pirintsos S."/>
            <person name="Studholme D.J."/>
            <person name="Pavlidis P."/>
            <person name="Sarris P.F."/>
        </authorList>
    </citation>
    <scope>NUCLEOTIDE SEQUENCE [LARGE SCALE GENOMIC DNA]</scope>
    <source>
        <strain evidence="3">cv. PFS-1207/04</strain>
    </source>
</reference>
<feature type="region of interest" description="Disordered" evidence="1">
    <location>
        <begin position="99"/>
        <end position="166"/>
    </location>
</feature>
<name>A0ABQ7DBA2_BRACR</name>
<dbReference type="Proteomes" id="UP000266723">
    <property type="component" value="Unassembled WGS sequence"/>
</dbReference>
<evidence type="ECO:0000313" key="2">
    <source>
        <dbReference type="EMBL" id="KAF3569143.1"/>
    </source>
</evidence>
<proteinExistence type="predicted"/>
<dbReference type="EMBL" id="QGKV02000759">
    <property type="protein sequence ID" value="KAF3569143.1"/>
    <property type="molecule type" value="Genomic_DNA"/>
</dbReference>
<evidence type="ECO:0000313" key="3">
    <source>
        <dbReference type="Proteomes" id="UP000266723"/>
    </source>
</evidence>
<sequence length="166" mass="18665">MIDFRVCEPEPPPEFVGAFSHRDCVELATTDNHPRNHSVIFELWFGFGFGFSVRFPVQFLILCPCLFLTIENLVHARPPSCSSRRDGAIDTDHAAIRVHTKPLEPPEVSPLRARETHVPSLSARAATHSGHAPPSPTAIRRSRRARPPFVRCREPAAALPPPRRRR</sequence>
<comment type="caution">
    <text evidence="2">The sequence shown here is derived from an EMBL/GenBank/DDBJ whole genome shotgun (WGS) entry which is preliminary data.</text>
</comment>
<organism evidence="2 3">
    <name type="scientific">Brassica cretica</name>
    <name type="common">Mustard</name>
    <dbReference type="NCBI Taxonomy" id="69181"/>
    <lineage>
        <taxon>Eukaryota</taxon>
        <taxon>Viridiplantae</taxon>
        <taxon>Streptophyta</taxon>
        <taxon>Embryophyta</taxon>
        <taxon>Tracheophyta</taxon>
        <taxon>Spermatophyta</taxon>
        <taxon>Magnoliopsida</taxon>
        <taxon>eudicotyledons</taxon>
        <taxon>Gunneridae</taxon>
        <taxon>Pentapetalae</taxon>
        <taxon>rosids</taxon>
        <taxon>malvids</taxon>
        <taxon>Brassicales</taxon>
        <taxon>Brassicaceae</taxon>
        <taxon>Brassiceae</taxon>
        <taxon>Brassica</taxon>
    </lineage>
</organism>
<keyword evidence="3" id="KW-1185">Reference proteome</keyword>
<evidence type="ECO:0000256" key="1">
    <source>
        <dbReference type="SAM" id="MobiDB-lite"/>
    </source>
</evidence>
<accession>A0ABQ7DBA2</accession>
<gene>
    <name evidence="2" type="ORF">DY000_02015879</name>
</gene>